<dbReference type="AlphaFoldDB" id="A0A8A1LZ84"/>
<evidence type="ECO:0000256" key="1">
    <source>
        <dbReference type="SAM" id="MobiDB-lite"/>
    </source>
</evidence>
<dbReference type="PANTHER" id="PTHR41805:SF1">
    <property type="entry name" value="RRNA-PROCESSING PROTEIN FYV7"/>
    <property type="match status" value="1"/>
</dbReference>
<sequence>MPSSKIYENINMTPKRPRKDGAGGDTNVAKKKKGFSVGPANLPDGTYRRKIQKIKSDLIHKAKVKKSYAKIKENELAKGSSKFSYTKESTLENDDDATQTEPASLELHPDRQAMLDAPGVGQRLTSSTDCPPTGGLNRRKRRPKLSPFMKEVEIAKRRKDEIERKQRIREAKQRDREAMARARRPDQFGRRRLGRESTVLLDRVKRMVEES</sequence>
<evidence type="ECO:0000313" key="2">
    <source>
        <dbReference type="EMBL" id="QSS58510.1"/>
    </source>
</evidence>
<accession>A0A8A1LZ84</accession>
<feature type="compositionally biased region" description="Basic and acidic residues" evidence="1">
    <location>
        <begin position="150"/>
        <end position="189"/>
    </location>
</feature>
<dbReference type="Proteomes" id="UP000663671">
    <property type="component" value="Chromosome 2"/>
</dbReference>
<reference evidence="2" key="1">
    <citation type="submission" date="2021-01" db="EMBL/GenBank/DDBJ databases">
        <title>Chromosome-level genome assembly of a human fungal pathogen reveals clustering of transcriptionally co-regulated genes.</title>
        <authorList>
            <person name="Voorhies M."/>
            <person name="Cohen S."/>
            <person name="Shea T.P."/>
            <person name="Petrus S."/>
            <person name="Munoz J.F."/>
            <person name="Poplawski S."/>
            <person name="Goldman W.E."/>
            <person name="Michael T."/>
            <person name="Cuomo C.A."/>
            <person name="Sil A."/>
            <person name="Beyhan S."/>
        </authorList>
    </citation>
    <scope>NUCLEOTIDE SEQUENCE</scope>
    <source>
        <strain evidence="2">WU24</strain>
    </source>
</reference>
<dbReference type="EMBL" id="CP069109">
    <property type="protein sequence ID" value="QSS58510.1"/>
    <property type="molecule type" value="Genomic_DNA"/>
</dbReference>
<dbReference type="PANTHER" id="PTHR41805">
    <property type="entry name" value="EXPRESSED PROTEIN"/>
    <property type="match status" value="1"/>
</dbReference>
<evidence type="ECO:0000313" key="3">
    <source>
        <dbReference type="Proteomes" id="UP000663671"/>
    </source>
</evidence>
<protein>
    <recommendedName>
        <fullName evidence="4">rRNA-processing protein FYV7</fullName>
    </recommendedName>
</protein>
<feature type="region of interest" description="Disordered" evidence="1">
    <location>
        <begin position="76"/>
        <end position="196"/>
    </location>
</feature>
<dbReference type="OrthoDB" id="2135053at2759"/>
<proteinExistence type="predicted"/>
<feature type="region of interest" description="Disordered" evidence="1">
    <location>
        <begin position="1"/>
        <end position="45"/>
    </location>
</feature>
<evidence type="ECO:0008006" key="4">
    <source>
        <dbReference type="Google" id="ProtNLM"/>
    </source>
</evidence>
<dbReference type="VEuPathDB" id="FungiDB:I7I51_07937"/>
<gene>
    <name evidence="2" type="ORF">I7I51_07937</name>
</gene>
<name>A0A8A1LZ84_AJECA</name>
<organism evidence="2 3">
    <name type="scientific">Ajellomyces capsulatus</name>
    <name type="common">Darling's disease fungus</name>
    <name type="synonym">Histoplasma capsulatum</name>
    <dbReference type="NCBI Taxonomy" id="5037"/>
    <lineage>
        <taxon>Eukaryota</taxon>
        <taxon>Fungi</taxon>
        <taxon>Dikarya</taxon>
        <taxon>Ascomycota</taxon>
        <taxon>Pezizomycotina</taxon>
        <taxon>Eurotiomycetes</taxon>
        <taxon>Eurotiomycetidae</taxon>
        <taxon>Onygenales</taxon>
        <taxon>Ajellomycetaceae</taxon>
        <taxon>Histoplasma</taxon>
    </lineage>
</organism>